<dbReference type="NCBIfam" id="NF005460">
    <property type="entry name" value="PRK07056.1"/>
    <property type="match status" value="1"/>
</dbReference>
<dbReference type="InterPro" id="IPR023631">
    <property type="entry name" value="Amidase_dom"/>
</dbReference>
<dbReference type="InterPro" id="IPR036928">
    <property type="entry name" value="AS_sf"/>
</dbReference>
<dbReference type="PANTHER" id="PTHR11895:SF176">
    <property type="entry name" value="AMIDASE AMID-RELATED"/>
    <property type="match status" value="1"/>
</dbReference>
<dbReference type="PROSITE" id="PS00571">
    <property type="entry name" value="AMIDASES"/>
    <property type="match status" value="1"/>
</dbReference>
<dbReference type="GO" id="GO:0016787">
    <property type="term" value="F:hydrolase activity"/>
    <property type="evidence" value="ECO:0007669"/>
    <property type="project" value="UniProtKB-KW"/>
</dbReference>
<evidence type="ECO:0000313" key="4">
    <source>
        <dbReference type="EMBL" id="PRD52162.1"/>
    </source>
</evidence>
<protein>
    <recommendedName>
        <fullName evidence="2">Indoleacetamide hydrolase</fullName>
    </recommendedName>
</protein>
<dbReference type="InterPro" id="IPR000120">
    <property type="entry name" value="Amidase"/>
</dbReference>
<feature type="domain" description="Amidase" evidence="3">
    <location>
        <begin position="50"/>
        <end position="466"/>
    </location>
</feature>
<dbReference type="SUPFAM" id="SSF75304">
    <property type="entry name" value="Amidase signature (AS) enzymes"/>
    <property type="match status" value="1"/>
</dbReference>
<dbReference type="AlphaFoldDB" id="A0A2S9JGP4"/>
<comment type="caution">
    <text evidence="4">The sequence shown here is derived from an EMBL/GenBank/DDBJ whole genome shotgun (WGS) entry which is preliminary data.</text>
</comment>
<evidence type="ECO:0000256" key="2">
    <source>
        <dbReference type="ARBA" id="ARBA00021874"/>
    </source>
</evidence>
<evidence type="ECO:0000256" key="1">
    <source>
        <dbReference type="ARBA" id="ARBA00003871"/>
    </source>
</evidence>
<comment type="function">
    <text evidence="1">Hydrolyzes indole-3-acetamide (IAM) into indole-3-acetic acid (IAA).</text>
</comment>
<dbReference type="Pfam" id="PF01425">
    <property type="entry name" value="Amidase"/>
    <property type="match status" value="1"/>
</dbReference>
<reference evidence="4 5" key="1">
    <citation type="submission" date="2018-02" db="EMBL/GenBank/DDBJ databases">
        <title>The draft genome of Phyllobacterium myrsinacearum DSM5892.</title>
        <authorList>
            <person name="Li L."/>
            <person name="Liu L."/>
            <person name="Zhang X."/>
            <person name="Wang T."/>
        </authorList>
    </citation>
    <scope>NUCLEOTIDE SEQUENCE [LARGE SCALE GENOMIC DNA]</scope>
    <source>
        <strain evidence="4 5">DSM 5892</strain>
    </source>
</reference>
<evidence type="ECO:0000313" key="5">
    <source>
        <dbReference type="Proteomes" id="UP000238563"/>
    </source>
</evidence>
<proteinExistence type="predicted"/>
<evidence type="ECO:0000259" key="3">
    <source>
        <dbReference type="Pfam" id="PF01425"/>
    </source>
</evidence>
<organism evidence="4 5">
    <name type="scientific">Phyllobacterium myrsinacearum</name>
    <dbReference type="NCBI Taxonomy" id="28101"/>
    <lineage>
        <taxon>Bacteria</taxon>
        <taxon>Pseudomonadati</taxon>
        <taxon>Pseudomonadota</taxon>
        <taxon>Alphaproteobacteria</taxon>
        <taxon>Hyphomicrobiales</taxon>
        <taxon>Phyllobacteriaceae</taxon>
        <taxon>Phyllobacterium</taxon>
    </lineage>
</organism>
<dbReference type="Proteomes" id="UP000238563">
    <property type="component" value="Unassembled WGS sequence"/>
</dbReference>
<dbReference type="PANTHER" id="PTHR11895">
    <property type="entry name" value="TRANSAMIDASE"/>
    <property type="match status" value="1"/>
</dbReference>
<dbReference type="EMBL" id="PVBT01000004">
    <property type="protein sequence ID" value="PRD52162.1"/>
    <property type="molecule type" value="Genomic_DNA"/>
</dbReference>
<sequence length="481" mass="51791">MRHFSPPRNIHARSCSFRKYYSEQPIVLHNKTIAELSDNLRAGAVTARQLVEEALERIDDPRGEGSRTFMTVWHDRARDLADHIDRHAVWRDERLLLCGIPISIKDAFDVAGEITRAGSVARHHEPTAKFDAEPVRRLRAAGAILIGRTTMSEFAFSGIGLNRNYGTPSNPYDRHAGRIPGGSSSGSAVAVADGMCAGSLATDTGGSIRAPAALCGISGFKPTFSPALLEGVFPRSYSLDTVGPIAKSVSCCAILNAAMSGDDRIPISYPRSKSVKGLHIGIVEGEPLEDLALEVARAYSVALSQLSEQGVRLSHFSLPEIAEIRNINARGGISPAEAFAIHRNLVAKSPELIDPIFLARLRKGATVSASDYVDALRQRQTITEVVCTKTHRFDAIIMPTCPVVAPPIADVQTPEAFEAMSALILRNCNLANFLDRPALSIPIHLPGTAPVGLMLVGHNKCDRDLLSIGIAIQEALIAAQL</sequence>
<dbReference type="InterPro" id="IPR020556">
    <property type="entry name" value="Amidase_CS"/>
</dbReference>
<name>A0A2S9JGP4_9HYPH</name>
<accession>A0A2S9JGP4</accession>
<dbReference type="OrthoDB" id="9811471at2"/>
<gene>
    <name evidence="4" type="ORF">C5750_14690</name>
</gene>
<keyword evidence="4" id="KW-0378">Hydrolase</keyword>
<dbReference type="Gene3D" id="3.90.1300.10">
    <property type="entry name" value="Amidase signature (AS) domain"/>
    <property type="match status" value="1"/>
</dbReference>
<keyword evidence="5" id="KW-1185">Reference proteome</keyword>